<organism evidence="3 4">
    <name type="scientific">Crucibulum laeve</name>
    <dbReference type="NCBI Taxonomy" id="68775"/>
    <lineage>
        <taxon>Eukaryota</taxon>
        <taxon>Fungi</taxon>
        <taxon>Dikarya</taxon>
        <taxon>Basidiomycota</taxon>
        <taxon>Agaricomycotina</taxon>
        <taxon>Agaricomycetes</taxon>
        <taxon>Agaricomycetidae</taxon>
        <taxon>Agaricales</taxon>
        <taxon>Agaricineae</taxon>
        <taxon>Nidulariaceae</taxon>
        <taxon>Crucibulum</taxon>
    </lineage>
</organism>
<reference evidence="3 4" key="1">
    <citation type="journal article" date="2019" name="Nat. Ecol. Evol.">
        <title>Megaphylogeny resolves global patterns of mushroom evolution.</title>
        <authorList>
            <person name="Varga T."/>
            <person name="Krizsan K."/>
            <person name="Foldi C."/>
            <person name="Dima B."/>
            <person name="Sanchez-Garcia M."/>
            <person name="Sanchez-Ramirez S."/>
            <person name="Szollosi G.J."/>
            <person name="Szarkandi J.G."/>
            <person name="Papp V."/>
            <person name="Albert L."/>
            <person name="Andreopoulos W."/>
            <person name="Angelini C."/>
            <person name="Antonin V."/>
            <person name="Barry K.W."/>
            <person name="Bougher N.L."/>
            <person name="Buchanan P."/>
            <person name="Buyck B."/>
            <person name="Bense V."/>
            <person name="Catcheside P."/>
            <person name="Chovatia M."/>
            <person name="Cooper J."/>
            <person name="Damon W."/>
            <person name="Desjardin D."/>
            <person name="Finy P."/>
            <person name="Geml J."/>
            <person name="Haridas S."/>
            <person name="Hughes K."/>
            <person name="Justo A."/>
            <person name="Karasinski D."/>
            <person name="Kautmanova I."/>
            <person name="Kiss B."/>
            <person name="Kocsube S."/>
            <person name="Kotiranta H."/>
            <person name="LaButti K.M."/>
            <person name="Lechner B.E."/>
            <person name="Liimatainen K."/>
            <person name="Lipzen A."/>
            <person name="Lukacs Z."/>
            <person name="Mihaltcheva S."/>
            <person name="Morgado L.N."/>
            <person name="Niskanen T."/>
            <person name="Noordeloos M.E."/>
            <person name="Ohm R.A."/>
            <person name="Ortiz-Santana B."/>
            <person name="Ovrebo C."/>
            <person name="Racz N."/>
            <person name="Riley R."/>
            <person name="Savchenko A."/>
            <person name="Shiryaev A."/>
            <person name="Soop K."/>
            <person name="Spirin V."/>
            <person name="Szebenyi C."/>
            <person name="Tomsovsky M."/>
            <person name="Tulloss R.E."/>
            <person name="Uehling J."/>
            <person name="Grigoriev I.V."/>
            <person name="Vagvolgyi C."/>
            <person name="Papp T."/>
            <person name="Martin F.M."/>
            <person name="Miettinen O."/>
            <person name="Hibbett D.S."/>
            <person name="Nagy L.G."/>
        </authorList>
    </citation>
    <scope>NUCLEOTIDE SEQUENCE [LARGE SCALE GENOMIC DNA]</scope>
    <source>
        <strain evidence="3 4">CBS 166.37</strain>
    </source>
</reference>
<dbReference type="STRING" id="68775.A0A5C3M266"/>
<dbReference type="EMBL" id="ML213599">
    <property type="protein sequence ID" value="TFK39489.1"/>
    <property type="molecule type" value="Genomic_DNA"/>
</dbReference>
<keyword evidence="4" id="KW-1185">Reference proteome</keyword>
<evidence type="ECO:0000259" key="2">
    <source>
        <dbReference type="Pfam" id="PF05347"/>
    </source>
</evidence>
<protein>
    <recommendedName>
        <fullName evidence="2">Complex 1 LYR protein domain-containing protein</fullName>
    </recommendedName>
</protein>
<evidence type="ECO:0000313" key="4">
    <source>
        <dbReference type="Proteomes" id="UP000308652"/>
    </source>
</evidence>
<feature type="region of interest" description="Disordered" evidence="1">
    <location>
        <begin position="353"/>
        <end position="381"/>
    </location>
</feature>
<sequence length="381" mass="45034">MNLGATQESLAFRANLARLISPYRRVRPRVPFWQLGAHRVPTLWGLYRGLLKQSPTEQIRDRIQLLFRKNQHLTGTERTKEALEKGYKWLDMFTKAREGDEHLQLVLDRWSRILAVRADKAYWRGLALREVEWREKLRNRPILTGGYLLPSLSNGPLPRMKPQPLNVTLMILDRRRAREKRIARQGRFKEMLRDLRIEREFEEGLQKMERLNGREMELVFGGANFWEWEAPLKATLTDIQASFDRDLARANTPYPPEMLAAIAAAKREKIVNKTRERERERRGEILRSTLRRKRQGPPAHILTKMTPEERAMDNVVRTVSEGGYVGQVKRRMGMKLREPDAWKKEVSYDKKKELDRAAKEHTVEMEKRRQVEEERIKNLKT</sequence>
<dbReference type="InterPro" id="IPR008011">
    <property type="entry name" value="Complex1_LYR_dom"/>
</dbReference>
<dbReference type="Proteomes" id="UP000308652">
    <property type="component" value="Unassembled WGS sequence"/>
</dbReference>
<gene>
    <name evidence="3" type="ORF">BDQ12DRAFT_57975</name>
</gene>
<evidence type="ECO:0000313" key="3">
    <source>
        <dbReference type="EMBL" id="TFK39489.1"/>
    </source>
</evidence>
<dbReference type="AlphaFoldDB" id="A0A5C3M266"/>
<name>A0A5C3M266_9AGAR</name>
<proteinExistence type="predicted"/>
<dbReference type="Pfam" id="PF05347">
    <property type="entry name" value="Complex1_LYR"/>
    <property type="match status" value="1"/>
</dbReference>
<dbReference type="OrthoDB" id="2571149at2759"/>
<feature type="domain" description="Complex 1 LYR protein" evidence="2">
    <location>
        <begin position="46"/>
        <end position="92"/>
    </location>
</feature>
<evidence type="ECO:0000256" key="1">
    <source>
        <dbReference type="SAM" id="MobiDB-lite"/>
    </source>
</evidence>
<accession>A0A5C3M266</accession>